<organism evidence="2 3">
    <name type="scientific">Cymbomonas tetramitiformis</name>
    <dbReference type="NCBI Taxonomy" id="36881"/>
    <lineage>
        <taxon>Eukaryota</taxon>
        <taxon>Viridiplantae</taxon>
        <taxon>Chlorophyta</taxon>
        <taxon>Pyramimonadophyceae</taxon>
        <taxon>Pyramimonadales</taxon>
        <taxon>Pyramimonadaceae</taxon>
        <taxon>Cymbomonas</taxon>
    </lineage>
</organism>
<keyword evidence="3" id="KW-1185">Reference proteome</keyword>
<evidence type="ECO:0000313" key="3">
    <source>
        <dbReference type="Proteomes" id="UP001190700"/>
    </source>
</evidence>
<protein>
    <submittedName>
        <fullName evidence="2">Uncharacterized protein</fullName>
    </submittedName>
</protein>
<evidence type="ECO:0000313" key="2">
    <source>
        <dbReference type="EMBL" id="KAK3248920.1"/>
    </source>
</evidence>
<gene>
    <name evidence="2" type="ORF">CYMTET_41633</name>
</gene>
<accession>A0AAE0F3E0</accession>
<dbReference type="Proteomes" id="UP001190700">
    <property type="component" value="Unassembled WGS sequence"/>
</dbReference>
<comment type="caution">
    <text evidence="2">The sequence shown here is derived from an EMBL/GenBank/DDBJ whole genome shotgun (WGS) entry which is preliminary data.</text>
</comment>
<dbReference type="AlphaFoldDB" id="A0AAE0F3E0"/>
<feature type="region of interest" description="Disordered" evidence="1">
    <location>
        <begin position="1"/>
        <end position="22"/>
    </location>
</feature>
<name>A0AAE0F3E0_9CHLO</name>
<proteinExistence type="predicted"/>
<dbReference type="EMBL" id="LGRX02027698">
    <property type="protein sequence ID" value="KAK3248920.1"/>
    <property type="molecule type" value="Genomic_DNA"/>
</dbReference>
<reference evidence="2 3" key="1">
    <citation type="journal article" date="2015" name="Genome Biol. Evol.">
        <title>Comparative Genomics of a Bacterivorous Green Alga Reveals Evolutionary Causalities and Consequences of Phago-Mixotrophic Mode of Nutrition.</title>
        <authorList>
            <person name="Burns J.A."/>
            <person name="Paasch A."/>
            <person name="Narechania A."/>
            <person name="Kim E."/>
        </authorList>
    </citation>
    <scope>NUCLEOTIDE SEQUENCE [LARGE SCALE GENOMIC DNA]</scope>
    <source>
        <strain evidence="2 3">PLY_AMNH</strain>
    </source>
</reference>
<evidence type="ECO:0000256" key="1">
    <source>
        <dbReference type="SAM" id="MobiDB-lite"/>
    </source>
</evidence>
<feature type="compositionally biased region" description="Basic and acidic residues" evidence="1">
    <location>
        <begin position="8"/>
        <end position="18"/>
    </location>
</feature>
<sequence>MLPDQGGDAERACSDIRGKTAGVSTPSQGSYVPSIGALLWIAHLETTSPTYSTLRFGRLLMLSRLPAVAAARDKNKWIKLAKYLREHVKCFIKIRKVKKKTGVTEEKTPNVIGRVCALILQHCEGMVRTVLSPSDPRF</sequence>